<dbReference type="EMBL" id="PVNG01000007">
    <property type="protein sequence ID" value="PRX65456.1"/>
    <property type="molecule type" value="Genomic_DNA"/>
</dbReference>
<organism evidence="2 3">
    <name type="scientific">Nonomuraea fuscirosea</name>
    <dbReference type="NCBI Taxonomy" id="1291556"/>
    <lineage>
        <taxon>Bacteria</taxon>
        <taxon>Bacillati</taxon>
        <taxon>Actinomycetota</taxon>
        <taxon>Actinomycetes</taxon>
        <taxon>Streptosporangiales</taxon>
        <taxon>Streptosporangiaceae</taxon>
        <taxon>Nonomuraea</taxon>
    </lineage>
</organism>
<comment type="caution">
    <text evidence="2">The sequence shown here is derived from an EMBL/GenBank/DDBJ whole genome shotgun (WGS) entry which is preliminary data.</text>
</comment>
<evidence type="ECO:0000313" key="2">
    <source>
        <dbReference type="EMBL" id="PRX65456.1"/>
    </source>
</evidence>
<dbReference type="Proteomes" id="UP000238312">
    <property type="component" value="Unassembled WGS sequence"/>
</dbReference>
<name>A0A2T0N0W7_9ACTN</name>
<dbReference type="Gene3D" id="3.40.630.30">
    <property type="match status" value="1"/>
</dbReference>
<dbReference type="AlphaFoldDB" id="A0A2T0N0W7"/>
<feature type="region of interest" description="Disordered" evidence="1">
    <location>
        <begin position="42"/>
        <end position="97"/>
    </location>
</feature>
<accession>A0A2T0N0W7</accession>
<protein>
    <submittedName>
        <fullName evidence="2">Uncharacterized protein</fullName>
    </submittedName>
</protein>
<dbReference type="RefSeq" id="WP_245955888.1">
    <property type="nucleotide sequence ID" value="NZ_PVNG01000007.1"/>
</dbReference>
<feature type="compositionally biased region" description="Low complexity" evidence="1">
    <location>
        <begin position="71"/>
        <end position="91"/>
    </location>
</feature>
<keyword evidence="3" id="KW-1185">Reference proteome</keyword>
<reference evidence="2 3" key="1">
    <citation type="submission" date="2018-03" db="EMBL/GenBank/DDBJ databases">
        <title>Genomic Encyclopedia of Type Strains, Phase III (KMG-III): the genomes of soil and plant-associated and newly described type strains.</title>
        <authorList>
            <person name="Whitman W."/>
        </authorList>
    </citation>
    <scope>NUCLEOTIDE SEQUENCE [LARGE SCALE GENOMIC DNA]</scope>
    <source>
        <strain evidence="2 3">CGMCC 4.7104</strain>
    </source>
</reference>
<sequence>MSATSLVTGPERRPDLPAIREVLPAASPAAPEADLVDALRRNPSRLPGLPVVTEHDGRTTGSTTPAMPWRSSSGTPFTTPASASSTPPRTAQGPFDVPGEAMMALVLDERRPVPTGTIAYPPPFGL</sequence>
<evidence type="ECO:0000313" key="3">
    <source>
        <dbReference type="Proteomes" id="UP000238312"/>
    </source>
</evidence>
<gene>
    <name evidence="2" type="ORF">B0I32_107218</name>
</gene>
<evidence type="ECO:0000256" key="1">
    <source>
        <dbReference type="SAM" id="MobiDB-lite"/>
    </source>
</evidence>
<proteinExistence type="predicted"/>